<dbReference type="AlphaFoldDB" id="A0A829YKD6"/>
<dbReference type="InterPro" id="IPR016883">
    <property type="entry name" value="UCP028431"/>
</dbReference>
<dbReference type="PIRSF" id="PIRSF028431">
    <property type="entry name" value="UCP028431"/>
    <property type="match status" value="1"/>
</dbReference>
<dbReference type="Proteomes" id="UP000445000">
    <property type="component" value="Unassembled WGS sequence"/>
</dbReference>
<protein>
    <recommendedName>
        <fullName evidence="1">Glycoamylase-like domain-containing protein</fullName>
    </recommendedName>
</protein>
<sequence length="461" mass="52805">MVERSRVFDPERDGDPVINNLQRRTFRFFWDTTNKQNGLAPDRFPSPSFASTAAVGFALTAYVIGAERGFVSRSQARLRTLRTLRFLESMPQGPDETGMGGYKGFFYHFVHMHNGQRFGTSELSTVDTALLLGGVLLSQSYFDQDSRSEREIRELAEKIYSRVDWQWAQNRPPILSHGWRPESGFLRFDWRGYNEGMLMYILALGSPTHPIEPEAWTEWMRTYKDTYGKFSGQEFLSFGPHFGHQYSHVWIDFRGIMDAWNREKGYDYFENSRRASYAQREYARQNPMRWRGYDSEIWGLTACDGPADTVQIYNNEERGFFTYAARSTASIHILDDGTIAPTASVASIAFAPEIAIPAIRAFRARFGEHLYQKYGFLDSVNPSFTFTDVPLRHGRIVEGIGWIADDYLGIDQGPIVAMIENYRSGLIWSVMQNNPHIRRGLQRAGFTGGWLDKPAPSQPSS</sequence>
<dbReference type="EMBL" id="BLJN01000006">
    <property type="protein sequence ID" value="GFE83262.1"/>
    <property type="molecule type" value="Genomic_DNA"/>
</dbReference>
<accession>A0A829YKD6</accession>
<evidence type="ECO:0000259" key="1">
    <source>
        <dbReference type="Pfam" id="PF10091"/>
    </source>
</evidence>
<keyword evidence="3" id="KW-1185">Reference proteome</keyword>
<comment type="caution">
    <text evidence="2">The sequence shown here is derived from an EMBL/GenBank/DDBJ whole genome shotgun (WGS) entry which is preliminary data.</text>
</comment>
<gene>
    <name evidence="2" type="ORF">GCM10011487_52620</name>
</gene>
<dbReference type="Gene3D" id="1.50.10.140">
    <property type="match status" value="1"/>
</dbReference>
<feature type="domain" description="Glycoamylase-like" evidence="1">
    <location>
        <begin position="188"/>
        <end position="435"/>
    </location>
</feature>
<dbReference type="InterPro" id="IPR019282">
    <property type="entry name" value="Glycoamylase-like_cons_dom"/>
</dbReference>
<organism evidence="2 3">
    <name type="scientific">Steroidobacter agaridevorans</name>
    <dbReference type="NCBI Taxonomy" id="2695856"/>
    <lineage>
        <taxon>Bacteria</taxon>
        <taxon>Pseudomonadati</taxon>
        <taxon>Pseudomonadota</taxon>
        <taxon>Gammaproteobacteria</taxon>
        <taxon>Steroidobacterales</taxon>
        <taxon>Steroidobacteraceae</taxon>
        <taxon>Steroidobacter</taxon>
    </lineage>
</organism>
<proteinExistence type="predicted"/>
<evidence type="ECO:0000313" key="3">
    <source>
        <dbReference type="Proteomes" id="UP000445000"/>
    </source>
</evidence>
<reference evidence="3" key="1">
    <citation type="submission" date="2020-01" db="EMBL/GenBank/DDBJ databases">
        <title>'Steroidobacter agaridevorans' sp. nov., agar-degrading bacteria isolated from rhizosphere soils.</title>
        <authorList>
            <person name="Ikenaga M."/>
            <person name="Kataoka M."/>
            <person name="Murouchi A."/>
            <person name="Katsuragi S."/>
            <person name="Sakai M."/>
        </authorList>
    </citation>
    <scope>NUCLEOTIDE SEQUENCE [LARGE SCALE GENOMIC DNA]</scope>
    <source>
        <strain evidence="3">YU21-B</strain>
    </source>
</reference>
<evidence type="ECO:0000313" key="2">
    <source>
        <dbReference type="EMBL" id="GFE83262.1"/>
    </source>
</evidence>
<dbReference type="Pfam" id="PF10091">
    <property type="entry name" value="Glycoamylase"/>
    <property type="match status" value="1"/>
</dbReference>
<name>A0A829YKD6_9GAMM</name>